<protein>
    <submittedName>
        <fullName evidence="1">Uncharacterized protein</fullName>
    </submittedName>
</protein>
<dbReference type="EMBL" id="MU006751">
    <property type="protein sequence ID" value="KAF2621789.1"/>
    <property type="molecule type" value="Genomic_DNA"/>
</dbReference>
<name>A0ACB6RLE7_9PLEO</name>
<proteinExistence type="predicted"/>
<gene>
    <name evidence="1" type="ORF">BU25DRAFT_482271</name>
</gene>
<dbReference type="Proteomes" id="UP000799754">
    <property type="component" value="Unassembled WGS sequence"/>
</dbReference>
<evidence type="ECO:0000313" key="1">
    <source>
        <dbReference type="EMBL" id="KAF2621789.1"/>
    </source>
</evidence>
<accession>A0ACB6RLE7</accession>
<sequence length="203" mass="22801">MASFTLPSYFMPIYPNYYFGHRTEHHVQLAPEHLQQMYLQARFEIEQSKFSLMIDSIFEEYYGHGNYNIDNYYIVSQQQAPWAPQPSKITTLYSPITIADTSYADAPLHFGGYNAPFTPMHLMHQVQLQVPQNGPVPTPDPFPSRANANQSSSCNSPAEIIDLTEDNLIEASSSASALANEVIAVQSAASEDPRLLFPRSLPK</sequence>
<organism evidence="1 2">
    <name type="scientific">Macroventuria anomochaeta</name>
    <dbReference type="NCBI Taxonomy" id="301207"/>
    <lineage>
        <taxon>Eukaryota</taxon>
        <taxon>Fungi</taxon>
        <taxon>Dikarya</taxon>
        <taxon>Ascomycota</taxon>
        <taxon>Pezizomycotina</taxon>
        <taxon>Dothideomycetes</taxon>
        <taxon>Pleosporomycetidae</taxon>
        <taxon>Pleosporales</taxon>
        <taxon>Pleosporineae</taxon>
        <taxon>Didymellaceae</taxon>
        <taxon>Macroventuria</taxon>
    </lineage>
</organism>
<comment type="caution">
    <text evidence="1">The sequence shown here is derived from an EMBL/GenBank/DDBJ whole genome shotgun (WGS) entry which is preliminary data.</text>
</comment>
<evidence type="ECO:0000313" key="2">
    <source>
        <dbReference type="Proteomes" id="UP000799754"/>
    </source>
</evidence>
<keyword evidence="2" id="KW-1185">Reference proteome</keyword>
<reference evidence="1" key="1">
    <citation type="journal article" date="2020" name="Stud. Mycol.">
        <title>101 Dothideomycetes genomes: a test case for predicting lifestyles and emergence of pathogens.</title>
        <authorList>
            <person name="Haridas S."/>
            <person name="Albert R."/>
            <person name="Binder M."/>
            <person name="Bloem J."/>
            <person name="Labutti K."/>
            <person name="Salamov A."/>
            <person name="Andreopoulos B."/>
            <person name="Baker S."/>
            <person name="Barry K."/>
            <person name="Bills G."/>
            <person name="Bluhm B."/>
            <person name="Cannon C."/>
            <person name="Castanera R."/>
            <person name="Culley D."/>
            <person name="Daum C."/>
            <person name="Ezra D."/>
            <person name="Gonzalez J."/>
            <person name="Henrissat B."/>
            <person name="Kuo A."/>
            <person name="Liang C."/>
            <person name="Lipzen A."/>
            <person name="Lutzoni F."/>
            <person name="Magnuson J."/>
            <person name="Mondo S."/>
            <person name="Nolan M."/>
            <person name="Ohm R."/>
            <person name="Pangilinan J."/>
            <person name="Park H.-J."/>
            <person name="Ramirez L."/>
            <person name="Alfaro M."/>
            <person name="Sun H."/>
            <person name="Tritt A."/>
            <person name="Yoshinaga Y."/>
            <person name="Zwiers L.-H."/>
            <person name="Turgeon B."/>
            <person name="Goodwin S."/>
            <person name="Spatafora J."/>
            <person name="Crous P."/>
            <person name="Grigoriev I."/>
        </authorList>
    </citation>
    <scope>NUCLEOTIDE SEQUENCE</scope>
    <source>
        <strain evidence="1">CBS 525.71</strain>
    </source>
</reference>